<reference evidence="6" key="1">
    <citation type="submission" date="2024-05" db="EMBL/GenBank/DDBJ databases">
        <authorList>
            <person name="Cai S.Y."/>
            <person name="Jin L.M."/>
            <person name="Li H.R."/>
        </authorList>
    </citation>
    <scope>NUCLEOTIDE SEQUENCE</scope>
    <source>
        <strain evidence="6">A5-74</strain>
    </source>
</reference>
<evidence type="ECO:0000256" key="2">
    <source>
        <dbReference type="ARBA" id="ARBA00023125"/>
    </source>
</evidence>
<name>A0AAU8DNP2_9ACTN</name>
<dbReference type="GO" id="GO:0000976">
    <property type="term" value="F:transcription cis-regulatory region binding"/>
    <property type="evidence" value="ECO:0007669"/>
    <property type="project" value="TreeGrafter"/>
</dbReference>
<dbReference type="InterPro" id="IPR036271">
    <property type="entry name" value="Tet_transcr_reg_TetR-rel_C_sf"/>
</dbReference>
<dbReference type="InterPro" id="IPR001647">
    <property type="entry name" value="HTH_TetR"/>
</dbReference>
<feature type="domain" description="HTH tetR-type" evidence="5">
    <location>
        <begin position="19"/>
        <end position="78"/>
    </location>
</feature>
<dbReference type="PANTHER" id="PTHR30055:SF234">
    <property type="entry name" value="HTH-TYPE TRANSCRIPTIONAL REGULATOR BETI"/>
    <property type="match status" value="1"/>
</dbReference>
<dbReference type="InterPro" id="IPR050109">
    <property type="entry name" value="HTH-type_TetR-like_transc_reg"/>
</dbReference>
<dbReference type="AlphaFoldDB" id="A0AAU8DNP2"/>
<protein>
    <submittedName>
        <fullName evidence="6">TetR/AcrR family transcriptional regulator</fullName>
    </submittedName>
</protein>
<dbReference type="Pfam" id="PF00440">
    <property type="entry name" value="TetR_N"/>
    <property type="match status" value="1"/>
</dbReference>
<dbReference type="PANTHER" id="PTHR30055">
    <property type="entry name" value="HTH-TYPE TRANSCRIPTIONAL REGULATOR RUTR"/>
    <property type="match status" value="1"/>
</dbReference>
<sequence>MAGRRSTPVAVVVRRSDAQRNEAVLLQAATAAIHRDGLKVPLSTIAADAGVGIGTFYRHFPTREDLLRRLTHDSFERVLANAREAERLGSSPVEVLRRFVDAAISQRNELVLPLHGGPPVTAPATGALRSEVEKVLERVLERGRKDGTLKADLTARDIVVFGAMLAQPREPDRAWDTVCRRLLGHYLDGLAPR</sequence>
<evidence type="ECO:0000313" key="6">
    <source>
        <dbReference type="EMBL" id="XCG63614.1"/>
    </source>
</evidence>
<dbReference type="GO" id="GO:0003700">
    <property type="term" value="F:DNA-binding transcription factor activity"/>
    <property type="evidence" value="ECO:0007669"/>
    <property type="project" value="TreeGrafter"/>
</dbReference>
<evidence type="ECO:0000256" key="4">
    <source>
        <dbReference type="PROSITE-ProRule" id="PRU00335"/>
    </source>
</evidence>
<feature type="DNA-binding region" description="H-T-H motif" evidence="4">
    <location>
        <begin position="41"/>
        <end position="60"/>
    </location>
</feature>
<dbReference type="PROSITE" id="PS50977">
    <property type="entry name" value="HTH_TETR_2"/>
    <property type="match status" value="1"/>
</dbReference>
<dbReference type="Gene3D" id="1.10.357.10">
    <property type="entry name" value="Tetracycline Repressor, domain 2"/>
    <property type="match status" value="1"/>
</dbReference>
<accession>A0AAU8DNP2</accession>
<evidence type="ECO:0000256" key="3">
    <source>
        <dbReference type="ARBA" id="ARBA00023163"/>
    </source>
</evidence>
<gene>
    <name evidence="6" type="ORF">ABLG96_20915</name>
</gene>
<proteinExistence type="predicted"/>
<keyword evidence="1" id="KW-0805">Transcription regulation</keyword>
<dbReference type="SUPFAM" id="SSF48498">
    <property type="entry name" value="Tetracyclin repressor-like, C-terminal domain"/>
    <property type="match status" value="1"/>
</dbReference>
<evidence type="ECO:0000259" key="5">
    <source>
        <dbReference type="PROSITE" id="PS50977"/>
    </source>
</evidence>
<dbReference type="SUPFAM" id="SSF46689">
    <property type="entry name" value="Homeodomain-like"/>
    <property type="match status" value="1"/>
</dbReference>
<dbReference type="EMBL" id="CP159218">
    <property type="protein sequence ID" value="XCG63614.1"/>
    <property type="molecule type" value="Genomic_DNA"/>
</dbReference>
<keyword evidence="3" id="KW-0804">Transcription</keyword>
<dbReference type="InterPro" id="IPR009057">
    <property type="entry name" value="Homeodomain-like_sf"/>
</dbReference>
<keyword evidence="2 4" id="KW-0238">DNA-binding</keyword>
<dbReference type="RefSeq" id="WP_353649229.1">
    <property type="nucleotide sequence ID" value="NZ_CP159218.1"/>
</dbReference>
<organism evidence="6">
    <name type="scientific">Nakamurella sp. A5-74</name>
    <dbReference type="NCBI Taxonomy" id="3158264"/>
    <lineage>
        <taxon>Bacteria</taxon>
        <taxon>Bacillati</taxon>
        <taxon>Actinomycetota</taxon>
        <taxon>Actinomycetes</taxon>
        <taxon>Nakamurellales</taxon>
        <taxon>Nakamurellaceae</taxon>
        <taxon>Nakamurella</taxon>
    </lineage>
</organism>
<evidence type="ECO:0000256" key="1">
    <source>
        <dbReference type="ARBA" id="ARBA00023015"/>
    </source>
</evidence>
<dbReference type="PRINTS" id="PR00455">
    <property type="entry name" value="HTHTETR"/>
</dbReference>